<gene>
    <name evidence="7" type="ORF">PRZ03_13480</name>
</gene>
<keyword evidence="3" id="KW-0677">Repeat</keyword>
<accession>A0ABT5KGJ8</accession>
<feature type="coiled-coil region" evidence="6">
    <location>
        <begin position="476"/>
        <end position="517"/>
    </location>
</feature>
<comment type="subcellular location">
    <subcellularLocation>
        <location evidence="1">Cytoplasm</location>
    </subcellularLocation>
</comment>
<keyword evidence="4" id="KW-0802">TPR repeat</keyword>
<dbReference type="PANTHER" id="PTHR46630:SF1">
    <property type="entry name" value="TETRATRICOPEPTIDE REPEAT PROTEIN 29"/>
    <property type="match status" value="1"/>
</dbReference>
<comment type="caution">
    <text evidence="7">The sequence shown here is derived from an EMBL/GenBank/DDBJ whole genome shotgun (WGS) entry which is preliminary data.</text>
</comment>
<evidence type="ECO:0008006" key="9">
    <source>
        <dbReference type="Google" id="ProtNLM"/>
    </source>
</evidence>
<keyword evidence="2" id="KW-0963">Cytoplasm</keyword>
<protein>
    <recommendedName>
        <fullName evidence="9">MalT-like TPR region domain-containing protein</fullName>
    </recommendedName>
</protein>
<evidence type="ECO:0000256" key="5">
    <source>
        <dbReference type="ARBA" id="ARBA00038253"/>
    </source>
</evidence>
<dbReference type="RefSeq" id="WP_273600768.1">
    <property type="nucleotide sequence ID" value="NZ_JAQQXT010000007.1"/>
</dbReference>
<proteinExistence type="inferred from homology"/>
<reference evidence="7 8" key="1">
    <citation type="submission" date="2022-10" db="EMBL/GenBank/DDBJ databases">
        <title>Paucibacter sp. hw1 Genome sequencing.</title>
        <authorList>
            <person name="Park S."/>
        </authorList>
    </citation>
    <scope>NUCLEOTIDE SEQUENCE [LARGE SCALE GENOMIC DNA]</scope>
    <source>
        <strain evidence="8">hw1</strain>
    </source>
</reference>
<dbReference type="SUPFAM" id="SSF48452">
    <property type="entry name" value="TPR-like"/>
    <property type="match status" value="1"/>
</dbReference>
<dbReference type="InterPro" id="IPR011990">
    <property type="entry name" value="TPR-like_helical_dom_sf"/>
</dbReference>
<evidence type="ECO:0000256" key="2">
    <source>
        <dbReference type="ARBA" id="ARBA00022490"/>
    </source>
</evidence>
<dbReference type="EMBL" id="JAQQXT010000007">
    <property type="protein sequence ID" value="MDC8772589.1"/>
    <property type="molecule type" value="Genomic_DNA"/>
</dbReference>
<keyword evidence="8" id="KW-1185">Reference proteome</keyword>
<dbReference type="SUPFAM" id="SSF55781">
    <property type="entry name" value="GAF domain-like"/>
    <property type="match status" value="1"/>
</dbReference>
<sequence length="657" mass="72511">MALANEFTLFPLEHDVLAAGELLNERADWNSRLYVAWGLRQLNSPQALSLANGLQAELEQEAEQVAFVDPAALSHMRGRLFLIQAEVAILTMRLDEAEPLLARAQAEFAAYPNASAQADLHSLRASMHVDRGEVDAHREAMQNAVDLADQAQDSERQLYYRASLARSDLFRDFELARITWSEQLPHKVDGLSPQCSAALADYRALEHGLASDYLEAARWLNLAYEASLESGQVRRAIAVASNQGYTYTQIADFETALAWLKKGLALARKVRWPGSIGMCLAHTGEALRRVGQTGSARELLRECLQTLSQHPNSHTSMLALNYLGQTELDEGHFEVALQHFEMLGEREMQAHASDMRNNVVLGRARALMHLNRLDEAREVALEAAKAAAVQQQKSSLVELRQLLAEIEKRSGGTPEAVLNWLNLALEQAQALEGFQVPPSLLDAAAEALDQAARPQEAYAMARRAAIARQNSWNISAKHARQQIEIARNERQHARALAHAKETRMNKLQTAHEDLQQLVVLSRELWRQPSPGMIFTALGRALRSVLGVELLASYRPDPAGRALRLGESSKGEHEDLALSVALDDPSHPCAACSRDWSERQQPLASGLTRVFAPMVGDDAIPGVLVLDLAHGQAWGAREQGILRHLSTDAALAFKRSLA</sequence>
<evidence type="ECO:0000313" key="8">
    <source>
        <dbReference type="Proteomes" id="UP001221189"/>
    </source>
</evidence>
<evidence type="ECO:0000313" key="7">
    <source>
        <dbReference type="EMBL" id="MDC8772589.1"/>
    </source>
</evidence>
<keyword evidence="6" id="KW-0175">Coiled coil</keyword>
<evidence type="ECO:0000256" key="6">
    <source>
        <dbReference type="SAM" id="Coils"/>
    </source>
</evidence>
<dbReference type="InterPro" id="IPR051476">
    <property type="entry name" value="Bac_ResReg_Asp_Phosphatase"/>
</dbReference>
<dbReference type="PANTHER" id="PTHR46630">
    <property type="entry name" value="TETRATRICOPEPTIDE REPEAT PROTEIN 29"/>
    <property type="match status" value="1"/>
</dbReference>
<dbReference type="Gene3D" id="1.25.40.10">
    <property type="entry name" value="Tetratricopeptide repeat domain"/>
    <property type="match status" value="2"/>
</dbReference>
<evidence type="ECO:0000256" key="1">
    <source>
        <dbReference type="ARBA" id="ARBA00004496"/>
    </source>
</evidence>
<organism evidence="7 8">
    <name type="scientific">Roseateles albus</name>
    <dbReference type="NCBI Taxonomy" id="2987525"/>
    <lineage>
        <taxon>Bacteria</taxon>
        <taxon>Pseudomonadati</taxon>
        <taxon>Pseudomonadota</taxon>
        <taxon>Betaproteobacteria</taxon>
        <taxon>Burkholderiales</taxon>
        <taxon>Sphaerotilaceae</taxon>
        <taxon>Roseateles</taxon>
    </lineage>
</organism>
<name>A0ABT5KGJ8_9BURK</name>
<dbReference type="Proteomes" id="UP001221189">
    <property type="component" value="Unassembled WGS sequence"/>
</dbReference>
<comment type="similarity">
    <text evidence="5">Belongs to the Rap family.</text>
</comment>
<evidence type="ECO:0000256" key="3">
    <source>
        <dbReference type="ARBA" id="ARBA00022737"/>
    </source>
</evidence>
<evidence type="ECO:0000256" key="4">
    <source>
        <dbReference type="ARBA" id="ARBA00022803"/>
    </source>
</evidence>